<feature type="active site" evidence="5">
    <location>
        <position position="31"/>
    </location>
</feature>
<dbReference type="KEGG" id="tsy:THSYN_25770"/>
<dbReference type="RefSeq" id="WP_100922612.1">
    <property type="nucleotide sequence ID" value="NZ_CP020370.1"/>
</dbReference>
<dbReference type="InterPro" id="IPR017968">
    <property type="entry name" value="Acylphosphatase_CS"/>
</dbReference>
<evidence type="ECO:0000256" key="1">
    <source>
        <dbReference type="ARBA" id="ARBA00005614"/>
    </source>
</evidence>
<evidence type="ECO:0000256" key="7">
    <source>
        <dbReference type="RuleBase" id="RU004168"/>
    </source>
</evidence>
<organism evidence="9 10">
    <name type="scientific">Candidatus Thiodictyon syntrophicum</name>
    <dbReference type="NCBI Taxonomy" id="1166950"/>
    <lineage>
        <taxon>Bacteria</taxon>
        <taxon>Pseudomonadati</taxon>
        <taxon>Pseudomonadota</taxon>
        <taxon>Gammaproteobacteria</taxon>
        <taxon>Chromatiales</taxon>
        <taxon>Chromatiaceae</taxon>
        <taxon>Thiodictyon</taxon>
    </lineage>
</organism>
<keyword evidence="5 6" id="KW-0378">Hydrolase</keyword>
<dbReference type="Proteomes" id="UP000232638">
    <property type="component" value="Chromosome"/>
</dbReference>
<dbReference type="AlphaFoldDB" id="A0A2K8UHD2"/>
<evidence type="ECO:0000259" key="8">
    <source>
        <dbReference type="PROSITE" id="PS51160"/>
    </source>
</evidence>
<dbReference type="Pfam" id="PF00708">
    <property type="entry name" value="Acylphosphatase"/>
    <property type="match status" value="1"/>
</dbReference>
<feature type="active site" evidence="5">
    <location>
        <position position="49"/>
    </location>
</feature>
<evidence type="ECO:0000313" key="10">
    <source>
        <dbReference type="Proteomes" id="UP000232638"/>
    </source>
</evidence>
<evidence type="ECO:0000256" key="4">
    <source>
        <dbReference type="ARBA" id="ARBA00047645"/>
    </source>
</evidence>
<evidence type="ECO:0000256" key="3">
    <source>
        <dbReference type="ARBA" id="ARBA00015991"/>
    </source>
</evidence>
<dbReference type="NCBIfam" id="NF011000">
    <property type="entry name" value="PRK14426.1"/>
    <property type="match status" value="1"/>
</dbReference>
<dbReference type="EMBL" id="CP020370">
    <property type="protein sequence ID" value="AUB84955.1"/>
    <property type="molecule type" value="Genomic_DNA"/>
</dbReference>
<dbReference type="PROSITE" id="PS00151">
    <property type="entry name" value="ACYLPHOSPHATASE_2"/>
    <property type="match status" value="1"/>
</dbReference>
<evidence type="ECO:0000313" key="9">
    <source>
        <dbReference type="EMBL" id="AUB84955.1"/>
    </source>
</evidence>
<dbReference type="InterPro" id="IPR001792">
    <property type="entry name" value="Acylphosphatase-like_dom"/>
</dbReference>
<protein>
    <recommendedName>
        <fullName evidence="3 5">Acylphosphatase</fullName>
        <ecNumber evidence="2 5">3.6.1.7</ecNumber>
    </recommendedName>
</protein>
<gene>
    <name evidence="9" type="ORF">THSYN_25770</name>
</gene>
<comment type="similarity">
    <text evidence="1 7">Belongs to the acylphosphatase family.</text>
</comment>
<evidence type="ECO:0000256" key="2">
    <source>
        <dbReference type="ARBA" id="ARBA00012150"/>
    </source>
</evidence>
<dbReference type="GO" id="GO:0003998">
    <property type="term" value="F:acylphosphatase activity"/>
    <property type="evidence" value="ECO:0007669"/>
    <property type="project" value="UniProtKB-EC"/>
</dbReference>
<dbReference type="OrthoDB" id="5295388at2"/>
<accession>A0A2K8UHD2</accession>
<comment type="catalytic activity">
    <reaction evidence="4 5 6">
        <text>an acyl phosphate + H2O = a carboxylate + phosphate + H(+)</text>
        <dbReference type="Rhea" id="RHEA:14965"/>
        <dbReference type="ChEBI" id="CHEBI:15377"/>
        <dbReference type="ChEBI" id="CHEBI:15378"/>
        <dbReference type="ChEBI" id="CHEBI:29067"/>
        <dbReference type="ChEBI" id="CHEBI:43474"/>
        <dbReference type="ChEBI" id="CHEBI:59918"/>
        <dbReference type="EC" id="3.6.1.7"/>
    </reaction>
</comment>
<name>A0A2K8UHD2_9GAMM</name>
<dbReference type="EC" id="3.6.1.7" evidence="2 5"/>
<evidence type="ECO:0000256" key="6">
    <source>
        <dbReference type="RuleBase" id="RU000553"/>
    </source>
</evidence>
<dbReference type="PROSITE" id="PS00150">
    <property type="entry name" value="ACYLPHOSPHATASE_1"/>
    <property type="match status" value="1"/>
</dbReference>
<dbReference type="Gene3D" id="3.30.70.100">
    <property type="match status" value="1"/>
</dbReference>
<evidence type="ECO:0000256" key="5">
    <source>
        <dbReference type="PROSITE-ProRule" id="PRU00520"/>
    </source>
</evidence>
<dbReference type="NCBIfam" id="NF011022">
    <property type="entry name" value="PRK14451.1"/>
    <property type="match status" value="1"/>
</dbReference>
<proteinExistence type="inferred from homology"/>
<dbReference type="PROSITE" id="PS51160">
    <property type="entry name" value="ACYLPHOSPHATASE_3"/>
    <property type="match status" value="1"/>
</dbReference>
<dbReference type="InterPro" id="IPR036046">
    <property type="entry name" value="Acylphosphatase-like_dom_sf"/>
</dbReference>
<dbReference type="SUPFAM" id="SSF54975">
    <property type="entry name" value="Acylphosphatase/BLUF domain-like"/>
    <property type="match status" value="1"/>
</dbReference>
<dbReference type="PANTHER" id="PTHR47268:SF4">
    <property type="entry name" value="ACYLPHOSPHATASE"/>
    <property type="match status" value="1"/>
</dbReference>
<sequence length="101" mass="10998">MTDDLGAQVGDEPPICRRCLVEGRVQGVYFRGAAREQALRFGVTGYARNLPDGRVEVLACGSAAAVAQLRDWLRAGPPMARVSAVTCEPREYRPWSGFSVD</sequence>
<keyword evidence="10" id="KW-1185">Reference proteome</keyword>
<feature type="domain" description="Acylphosphatase-like" evidence="8">
    <location>
        <begin position="16"/>
        <end position="101"/>
    </location>
</feature>
<reference evidence="9 10" key="1">
    <citation type="submission" date="2017-03" db="EMBL/GenBank/DDBJ databases">
        <title>Complete genome sequence of Candidatus 'Thiodictyon syntrophicum' sp. nov. strain Cad16T, a photolithoautotroph purple sulfur bacterium isolated from an alpine meromictic lake.</title>
        <authorList>
            <person name="Luedin S.M."/>
            <person name="Pothier J.F."/>
            <person name="Danza F."/>
            <person name="Storelli N."/>
            <person name="Wittwer M."/>
            <person name="Tonolla M."/>
        </authorList>
    </citation>
    <scope>NUCLEOTIDE SEQUENCE [LARGE SCALE GENOMIC DNA]</scope>
    <source>
        <strain evidence="9 10">Cad16T</strain>
    </source>
</reference>
<dbReference type="InterPro" id="IPR020456">
    <property type="entry name" value="Acylphosphatase"/>
</dbReference>
<dbReference type="PANTHER" id="PTHR47268">
    <property type="entry name" value="ACYLPHOSPHATASE"/>
    <property type="match status" value="1"/>
</dbReference>